<sequence>MEPITLTTERLRLRAFVPEDEDLVYAHCQDPAVRRWTTVPDPYGREDAVFFLNRIVPDGWRDDTDYAFAVEPLEGGPLFGAVGLHNRGPGVWEVGFWLAPEARGRGHMTEVVRAVAHWAFTGLGCVRLVWRAEIGNTASRAVAERAGFAVEGVQRAGLLHNGTLRDAWVASLLPSDFGLPSPVPYLPPREAPPAVAPRDPRP</sequence>
<dbReference type="PANTHER" id="PTHR43441">
    <property type="entry name" value="RIBOSOMAL-PROTEIN-SERINE ACETYLTRANSFERASE"/>
    <property type="match status" value="1"/>
</dbReference>
<dbReference type="SUPFAM" id="SSF55729">
    <property type="entry name" value="Acyl-CoA N-acyltransferases (Nat)"/>
    <property type="match status" value="1"/>
</dbReference>
<dbReference type="PANTHER" id="PTHR43441:SF10">
    <property type="entry name" value="ACETYLTRANSFERASE"/>
    <property type="match status" value="1"/>
</dbReference>
<dbReference type="Pfam" id="PF13302">
    <property type="entry name" value="Acetyltransf_3"/>
    <property type="match status" value="1"/>
</dbReference>
<accession>A0A918SVR4</accession>
<reference evidence="2" key="1">
    <citation type="journal article" date="2014" name="Int. J. Syst. Evol. Microbiol.">
        <title>Complete genome sequence of Corynebacterium casei LMG S-19264T (=DSM 44701T), isolated from a smear-ripened cheese.</title>
        <authorList>
            <consortium name="US DOE Joint Genome Institute (JGI-PGF)"/>
            <person name="Walter F."/>
            <person name="Albersmeier A."/>
            <person name="Kalinowski J."/>
            <person name="Ruckert C."/>
        </authorList>
    </citation>
    <scope>NUCLEOTIDE SEQUENCE</scope>
    <source>
        <strain evidence="2">JCM 4518</strain>
    </source>
</reference>
<protein>
    <submittedName>
        <fullName evidence="2">Acetyltransferase</fullName>
    </submittedName>
</protein>
<proteinExistence type="predicted"/>
<dbReference type="GO" id="GO:0005737">
    <property type="term" value="C:cytoplasm"/>
    <property type="evidence" value="ECO:0007669"/>
    <property type="project" value="TreeGrafter"/>
</dbReference>
<evidence type="ECO:0000313" key="3">
    <source>
        <dbReference type="Proteomes" id="UP000644020"/>
    </source>
</evidence>
<dbReference type="InterPro" id="IPR000182">
    <property type="entry name" value="GNAT_dom"/>
</dbReference>
<dbReference type="InterPro" id="IPR016181">
    <property type="entry name" value="Acyl_CoA_acyltransferase"/>
</dbReference>
<dbReference type="GO" id="GO:1990189">
    <property type="term" value="F:protein N-terminal-serine acetyltransferase activity"/>
    <property type="evidence" value="ECO:0007669"/>
    <property type="project" value="TreeGrafter"/>
</dbReference>
<gene>
    <name evidence="2" type="ORF">GCM10010305_12320</name>
</gene>
<evidence type="ECO:0000259" key="1">
    <source>
        <dbReference type="PROSITE" id="PS51186"/>
    </source>
</evidence>
<organism evidence="2 3">
    <name type="scientific">Streptomyces termitum</name>
    <dbReference type="NCBI Taxonomy" id="67368"/>
    <lineage>
        <taxon>Bacteria</taxon>
        <taxon>Bacillati</taxon>
        <taxon>Actinomycetota</taxon>
        <taxon>Actinomycetes</taxon>
        <taxon>Kitasatosporales</taxon>
        <taxon>Streptomycetaceae</taxon>
        <taxon>Streptomyces</taxon>
    </lineage>
</organism>
<keyword evidence="3" id="KW-1185">Reference proteome</keyword>
<evidence type="ECO:0000313" key="2">
    <source>
        <dbReference type="EMBL" id="GHA71309.1"/>
    </source>
</evidence>
<name>A0A918SVR4_9ACTN</name>
<dbReference type="Proteomes" id="UP000644020">
    <property type="component" value="Unassembled WGS sequence"/>
</dbReference>
<dbReference type="RefSeq" id="WP_189975474.1">
    <property type="nucleotide sequence ID" value="NZ_BMUL01000002.1"/>
</dbReference>
<dbReference type="EMBL" id="BMUL01000002">
    <property type="protein sequence ID" value="GHA71309.1"/>
    <property type="molecule type" value="Genomic_DNA"/>
</dbReference>
<feature type="domain" description="N-acetyltransferase" evidence="1">
    <location>
        <begin position="11"/>
        <end position="174"/>
    </location>
</feature>
<dbReference type="Gene3D" id="3.40.630.30">
    <property type="match status" value="1"/>
</dbReference>
<dbReference type="PROSITE" id="PS51186">
    <property type="entry name" value="GNAT"/>
    <property type="match status" value="1"/>
</dbReference>
<dbReference type="GO" id="GO:0008999">
    <property type="term" value="F:protein-N-terminal-alanine acetyltransferase activity"/>
    <property type="evidence" value="ECO:0007669"/>
    <property type="project" value="TreeGrafter"/>
</dbReference>
<dbReference type="AlphaFoldDB" id="A0A918SVR4"/>
<dbReference type="InterPro" id="IPR051908">
    <property type="entry name" value="Ribosomal_N-acetyltransferase"/>
</dbReference>
<comment type="caution">
    <text evidence="2">The sequence shown here is derived from an EMBL/GenBank/DDBJ whole genome shotgun (WGS) entry which is preliminary data.</text>
</comment>
<reference evidence="2" key="2">
    <citation type="submission" date="2020-09" db="EMBL/GenBank/DDBJ databases">
        <authorList>
            <person name="Sun Q."/>
            <person name="Ohkuma M."/>
        </authorList>
    </citation>
    <scope>NUCLEOTIDE SEQUENCE</scope>
    <source>
        <strain evidence="2">JCM 4518</strain>
    </source>
</reference>